<accession>A0A8D8ZBA9</accession>
<dbReference type="EMBL" id="HBUF01442794">
    <property type="protein sequence ID" value="CAG6743046.1"/>
    <property type="molecule type" value="Transcribed_RNA"/>
</dbReference>
<proteinExistence type="predicted"/>
<name>A0A8D8ZBA9_9HEMI</name>
<organism evidence="1">
    <name type="scientific">Cacopsylla melanoneura</name>
    <dbReference type="NCBI Taxonomy" id="428564"/>
    <lineage>
        <taxon>Eukaryota</taxon>
        <taxon>Metazoa</taxon>
        <taxon>Ecdysozoa</taxon>
        <taxon>Arthropoda</taxon>
        <taxon>Hexapoda</taxon>
        <taxon>Insecta</taxon>
        <taxon>Pterygota</taxon>
        <taxon>Neoptera</taxon>
        <taxon>Paraneoptera</taxon>
        <taxon>Hemiptera</taxon>
        <taxon>Sternorrhyncha</taxon>
        <taxon>Psylloidea</taxon>
        <taxon>Psyllidae</taxon>
        <taxon>Psyllinae</taxon>
        <taxon>Cacopsylla</taxon>
    </lineage>
</organism>
<dbReference type="AlphaFoldDB" id="A0A8D8ZBA9"/>
<protein>
    <submittedName>
        <fullName evidence="1">Uncharacterized protein</fullName>
    </submittedName>
</protein>
<evidence type="ECO:0000313" key="1">
    <source>
        <dbReference type="EMBL" id="CAG6743046.1"/>
    </source>
</evidence>
<sequence length="111" mass="13060">MMYISCTYDFYTTLSSSWSTTPNIRRSILEMKSNYLPENTYLPLLPVCSGGNFFFKELLLKVANLRVFYVRMRSTEHMKTSLNNNCTFLIDDRFDAKMILLFDDQKLISII</sequence>
<reference evidence="1" key="1">
    <citation type="submission" date="2021-05" db="EMBL/GenBank/DDBJ databases">
        <authorList>
            <person name="Alioto T."/>
            <person name="Alioto T."/>
            <person name="Gomez Garrido J."/>
        </authorList>
    </citation>
    <scope>NUCLEOTIDE SEQUENCE</scope>
</reference>